<keyword evidence="2" id="KW-1185">Reference proteome</keyword>
<proteinExistence type="predicted"/>
<organism evidence="1 2">
    <name type="scientific">Micromonospora carbonacea</name>
    <dbReference type="NCBI Taxonomy" id="47853"/>
    <lineage>
        <taxon>Bacteria</taxon>
        <taxon>Bacillati</taxon>
        <taxon>Actinomycetota</taxon>
        <taxon>Actinomycetes</taxon>
        <taxon>Micromonosporales</taxon>
        <taxon>Micromonosporaceae</taxon>
        <taxon>Micromonospora</taxon>
    </lineage>
</organism>
<evidence type="ECO:0000313" key="2">
    <source>
        <dbReference type="Proteomes" id="UP000183585"/>
    </source>
</evidence>
<protein>
    <submittedName>
        <fullName evidence="1">Uncharacterized protein</fullName>
    </submittedName>
</protein>
<dbReference type="AlphaFoldDB" id="A0A1C5A9R0"/>
<dbReference type="EMBL" id="FMCT01000012">
    <property type="protein sequence ID" value="SCF41983.1"/>
    <property type="molecule type" value="Genomic_DNA"/>
</dbReference>
<dbReference type="Proteomes" id="UP000183585">
    <property type="component" value="Unassembled WGS sequence"/>
</dbReference>
<reference evidence="2" key="1">
    <citation type="submission" date="2016-06" db="EMBL/GenBank/DDBJ databases">
        <authorList>
            <person name="Varghese N."/>
            <person name="Submissions Spin"/>
        </authorList>
    </citation>
    <scope>NUCLEOTIDE SEQUENCE [LARGE SCALE GENOMIC DNA]</scope>
    <source>
        <strain evidence="2">DSM 43168</strain>
    </source>
</reference>
<accession>A0A1C5A9R0</accession>
<name>A0A1C5A9R0_9ACTN</name>
<evidence type="ECO:0000313" key="1">
    <source>
        <dbReference type="EMBL" id="SCF41983.1"/>
    </source>
</evidence>
<dbReference type="RefSeq" id="WP_074476827.1">
    <property type="nucleotide sequence ID" value="NZ_FMCT01000012.1"/>
</dbReference>
<gene>
    <name evidence="1" type="ORF">GA0070563_11223</name>
</gene>
<sequence>MNTPPPTATDEHETWLDGLQTHLDQLGREAHIAGSLTGRTAEVAITPAAGGDQIRILLDRSSLGTPEARALADGAPDEVARRIVARVDHLAAEHIPYYCPTSRSVECCPECSGWDVCCDRPDLHRPATEQGDS</sequence>